<organism evidence="2 3">
    <name type="scientific">Desmophyllum pertusum</name>
    <dbReference type="NCBI Taxonomy" id="174260"/>
    <lineage>
        <taxon>Eukaryota</taxon>
        <taxon>Metazoa</taxon>
        <taxon>Cnidaria</taxon>
        <taxon>Anthozoa</taxon>
        <taxon>Hexacorallia</taxon>
        <taxon>Scleractinia</taxon>
        <taxon>Caryophylliina</taxon>
        <taxon>Caryophylliidae</taxon>
        <taxon>Desmophyllum</taxon>
    </lineage>
</organism>
<feature type="transmembrane region" description="Helical" evidence="1">
    <location>
        <begin position="18"/>
        <end position="41"/>
    </location>
</feature>
<accession>A0A9X0CPI0</accession>
<evidence type="ECO:0000313" key="2">
    <source>
        <dbReference type="EMBL" id="KAJ7370631.1"/>
    </source>
</evidence>
<feature type="transmembrane region" description="Helical" evidence="1">
    <location>
        <begin position="53"/>
        <end position="73"/>
    </location>
</feature>
<dbReference type="OrthoDB" id="5969052at2759"/>
<keyword evidence="1" id="KW-0812">Transmembrane</keyword>
<gene>
    <name evidence="2" type="ORF">OS493_031046</name>
</gene>
<comment type="caution">
    <text evidence="2">The sequence shown here is derived from an EMBL/GenBank/DDBJ whole genome shotgun (WGS) entry which is preliminary data.</text>
</comment>
<reference evidence="2" key="1">
    <citation type="submission" date="2023-01" db="EMBL/GenBank/DDBJ databases">
        <title>Genome assembly of the deep-sea coral Lophelia pertusa.</title>
        <authorList>
            <person name="Herrera S."/>
            <person name="Cordes E."/>
        </authorList>
    </citation>
    <scope>NUCLEOTIDE SEQUENCE</scope>
    <source>
        <strain evidence="2">USNM1676648</strain>
        <tissue evidence="2">Polyp</tissue>
    </source>
</reference>
<name>A0A9X0CPI0_9CNID</name>
<evidence type="ECO:0000313" key="3">
    <source>
        <dbReference type="Proteomes" id="UP001163046"/>
    </source>
</evidence>
<keyword evidence="1" id="KW-1133">Transmembrane helix</keyword>
<sequence length="250" mass="26575">MIITGIFDRVRGVFQLSYILMPVWTGVLILITAGFGVAVGTKSNIVPTSALVITYRALNISCAILCGFIFNWYGTAVSIYASPLAVGDDENFAVVAIIFLMALIEIFLSILGTLASQSRNYPYMQLTDHPMGSYYNQSEMTAPLMPGAMQGALRTRAGAAAYQPMPQAAFQAGTPVMMAPAYFNQTAPVMLVPAQNMQQIPGSAGGGLIHVQVPTNQVPSGATQVSAPSRVPEIATYPCGPQSSDEISVR</sequence>
<dbReference type="AlphaFoldDB" id="A0A9X0CPI0"/>
<evidence type="ECO:0000256" key="1">
    <source>
        <dbReference type="SAM" id="Phobius"/>
    </source>
</evidence>
<protein>
    <submittedName>
        <fullName evidence="2">Uncharacterized protein</fullName>
    </submittedName>
</protein>
<dbReference type="EMBL" id="MU826860">
    <property type="protein sequence ID" value="KAJ7370631.1"/>
    <property type="molecule type" value="Genomic_DNA"/>
</dbReference>
<feature type="transmembrane region" description="Helical" evidence="1">
    <location>
        <begin position="93"/>
        <end position="115"/>
    </location>
</feature>
<keyword evidence="1" id="KW-0472">Membrane</keyword>
<keyword evidence="3" id="KW-1185">Reference proteome</keyword>
<dbReference type="Proteomes" id="UP001163046">
    <property type="component" value="Unassembled WGS sequence"/>
</dbReference>
<proteinExistence type="predicted"/>